<dbReference type="AlphaFoldDB" id="A0A1E5XHZ6"/>
<gene>
    <name evidence="3" type="ORF">VW23_005810</name>
</gene>
<keyword evidence="4" id="KW-1185">Reference proteome</keyword>
<dbReference type="InterPro" id="IPR022761">
    <property type="entry name" value="Fumarate_lyase_N"/>
</dbReference>
<dbReference type="InterPro" id="IPR008948">
    <property type="entry name" value="L-Aspartase-like"/>
</dbReference>
<dbReference type="InterPro" id="IPR000362">
    <property type="entry name" value="Fumarate_lyase_fam"/>
</dbReference>
<dbReference type="PANTHER" id="PTHR43172">
    <property type="entry name" value="ADENYLOSUCCINATE LYASE"/>
    <property type="match status" value="1"/>
</dbReference>
<dbReference type="SUPFAM" id="SSF48557">
    <property type="entry name" value="L-aspartase-like"/>
    <property type="match status" value="1"/>
</dbReference>
<evidence type="ECO:0000259" key="2">
    <source>
        <dbReference type="Pfam" id="PF00206"/>
    </source>
</evidence>
<dbReference type="Proteomes" id="UP000095463">
    <property type="component" value="Unassembled WGS sequence"/>
</dbReference>
<dbReference type="Pfam" id="PF00206">
    <property type="entry name" value="Lyase_1"/>
    <property type="match status" value="1"/>
</dbReference>
<reference evidence="3 4" key="1">
    <citation type="journal article" date="2015" name="Genome Announc.">
        <title>Genome Assemblies of Three Soil-Associated Devosia species: D. insulae, D. limi, and D. soli.</title>
        <authorList>
            <person name="Hassan Y.I."/>
            <person name="Lepp D."/>
            <person name="Zhou T."/>
        </authorList>
    </citation>
    <scope>NUCLEOTIDE SEQUENCE [LARGE SCALE GENOMIC DNA]</scope>
    <source>
        <strain evidence="3 4">DS-56</strain>
    </source>
</reference>
<name>A0A1E5XHZ6_9HYPH</name>
<proteinExistence type="inferred from homology"/>
<dbReference type="EMBL" id="LAJE02000387">
    <property type="protein sequence ID" value="OEO28221.1"/>
    <property type="molecule type" value="Genomic_DNA"/>
</dbReference>
<feature type="domain" description="Fumarate lyase N-terminal" evidence="2">
    <location>
        <begin position="29"/>
        <end position="287"/>
    </location>
</feature>
<evidence type="ECO:0000256" key="1">
    <source>
        <dbReference type="ARBA" id="ARBA00034772"/>
    </source>
</evidence>
<evidence type="ECO:0000313" key="4">
    <source>
        <dbReference type="Proteomes" id="UP000095463"/>
    </source>
</evidence>
<dbReference type="RefSeq" id="WP_069912459.1">
    <property type="nucleotide sequence ID" value="NZ_LAJE02000387.1"/>
</dbReference>
<dbReference type="NCBIfam" id="NF004631">
    <property type="entry name" value="PRK05975.1"/>
    <property type="match status" value="1"/>
</dbReference>
<protein>
    <submittedName>
        <fullName evidence="3">3-carboxy-cis,cis-muconate cycloisomerase</fullName>
    </submittedName>
</protein>
<dbReference type="Gene3D" id="1.20.200.10">
    <property type="entry name" value="Fumarase/aspartase (Central domain)"/>
    <property type="match status" value="1"/>
</dbReference>
<comment type="similarity">
    <text evidence="1">Belongs to the class-II fumarase/aspartase family.</text>
</comment>
<organism evidence="3 4">
    <name type="scientific">Devosia insulae DS-56</name>
    <dbReference type="NCBI Taxonomy" id="1116389"/>
    <lineage>
        <taxon>Bacteria</taxon>
        <taxon>Pseudomonadati</taxon>
        <taxon>Pseudomonadota</taxon>
        <taxon>Alphaproteobacteria</taxon>
        <taxon>Hyphomicrobiales</taxon>
        <taxon>Devosiaceae</taxon>
        <taxon>Devosia</taxon>
    </lineage>
</organism>
<dbReference type="OrthoDB" id="9768878at2"/>
<accession>A0A1E5XHZ6</accession>
<dbReference type="GO" id="GO:0016853">
    <property type="term" value="F:isomerase activity"/>
    <property type="evidence" value="ECO:0007669"/>
    <property type="project" value="UniProtKB-KW"/>
</dbReference>
<evidence type="ECO:0000313" key="3">
    <source>
        <dbReference type="EMBL" id="OEO28221.1"/>
    </source>
</evidence>
<comment type="caution">
    <text evidence="3">The sequence shown here is derived from an EMBL/GenBank/DDBJ whole genome shotgun (WGS) entry which is preliminary data.</text>
</comment>
<sequence>MSRLLGALAGDPELEALLSDEAQLTAILRFEVALAQSEAAVGLIDEVVAREIALAVEQFIPDWPALLAGMARDGVVVPALLAQLGATLTASARPALHWGATSQDAIDTALVLQLVAILPLLQSRIDTIRTQLASLVEQHGATALMAHTRMQAALPFTVTDKLRSWDEALARHRAALTALSPDLLVVQLGGPIGNRSSFEGQGDRVAEALASRLELRDAPCWHTARDRLIGLGARLAMLAGTLGKIGADIALMAQSEVGAVTLAAGGTSSSMSHKHNPVKAELLVALAHHTAGLSGTLNHAMLHESERSGAAWTVEWLTLPALLVSTGASLRLASTLLQEVVGFAEAAT</sequence>
<dbReference type="PRINTS" id="PR00149">
    <property type="entry name" value="FUMRATELYASE"/>
</dbReference>
<dbReference type="PANTHER" id="PTHR43172:SF2">
    <property type="entry name" value="ADENYLOSUCCINATE LYASE C-TERMINAL DOMAIN-CONTAINING PROTEIN"/>
    <property type="match status" value="1"/>
</dbReference>